<reference evidence="3 4" key="1">
    <citation type="submission" date="2015-01" db="EMBL/GenBank/DDBJ databases">
        <title>Evolution of Trichinella species and genotypes.</title>
        <authorList>
            <person name="Korhonen P.K."/>
            <person name="Edoardo P."/>
            <person name="Giuseppe L.R."/>
            <person name="Gasser R.B."/>
        </authorList>
    </citation>
    <scope>NUCLEOTIDE SEQUENCE [LARGE SCALE GENOMIC DNA]</scope>
    <source>
        <strain evidence="3">ISS417</strain>
    </source>
</reference>
<dbReference type="PROSITE" id="PS50057">
    <property type="entry name" value="FERM_3"/>
    <property type="match status" value="1"/>
</dbReference>
<accession>A0A0V0TUS3</accession>
<dbReference type="SUPFAM" id="SSF54236">
    <property type="entry name" value="Ubiquitin-like"/>
    <property type="match status" value="1"/>
</dbReference>
<evidence type="ECO:0000313" key="4">
    <source>
        <dbReference type="Proteomes" id="UP000055048"/>
    </source>
</evidence>
<dbReference type="InterPro" id="IPR011993">
    <property type="entry name" value="PH-like_dom_sf"/>
</dbReference>
<dbReference type="EMBL" id="JYDJ01000136">
    <property type="protein sequence ID" value="KRX42745.1"/>
    <property type="molecule type" value="Genomic_DNA"/>
</dbReference>
<dbReference type="SUPFAM" id="SSF47031">
    <property type="entry name" value="Second domain of FERM"/>
    <property type="match status" value="1"/>
</dbReference>
<dbReference type="GO" id="GO:0031032">
    <property type="term" value="P:actomyosin structure organization"/>
    <property type="evidence" value="ECO:0007669"/>
    <property type="project" value="TreeGrafter"/>
</dbReference>
<dbReference type="InterPro" id="IPR035963">
    <property type="entry name" value="FERM_2"/>
</dbReference>
<sequence>LLFLVVIVVVVVVIAAFRFHCKDFQMMLYCRASSFAGIGALVTTLTTSGRRLLTEATIDFVRIVDLSQLIYLFIYLLLLWFIQMDSKFSTMLSRVGSYSTVSKVMRCKVFLLDDNNAIDVEYNKGDTGEQLLNQVCDQLNIAEKDYFGLRFVDKNRVRFKFSFVQILDRSNKANNTTSPIDMQIVVQGKFPIEAATTTNFVFYPADLKLLLQAASDLRHLCLLLRVRFFPEDPSIIKEEYTRYLFVKQLRRDIRRRRLYCPSKEAEQLGGYFLQGTLGDYNPQEHPDGYVSKIKMFPNQIPRLEDKIEAFHKTLVGMTPAEADMNILKIAVTLETYGFHPFSVIAENNVNLYLGTTPSGVVAYEFQTKVFSYKWDAIHKFDFVNKELIIQLEDGHELSSMSNGLHKQSPHAKKKNSLRFICNSAIYCKQLWKDLLAQKAFFTCKKASDVPRQSSKRQLFHRKCTFRYSGRVFQELKENSDYTPRKPPVFRRSGVICSSPRDSFYLNECSAMDTDLDDIPEVDMLPLEEKLKYNELPANSNREEHLKMDSASSCKTNFEEPNNAVKKTSISRYTVITQPVLHDSEQEPTANGIAKIQSNNNNNNNAHLNMLMELEPHHRSFNADLDQQGIFKTSTPVVVQQHNVAEDKQWKAFDSKNAVNNEESNGKMENSLTVEKRGYFFPISKKAMFFAFVVSMMILFYVGFMKRQEFDCEIYLKNMRNYFSFRSFRLDYYQKVVYDWWNQLRLWNN</sequence>
<organism evidence="3 4">
    <name type="scientific">Trichinella murrelli</name>
    <dbReference type="NCBI Taxonomy" id="144512"/>
    <lineage>
        <taxon>Eukaryota</taxon>
        <taxon>Metazoa</taxon>
        <taxon>Ecdysozoa</taxon>
        <taxon>Nematoda</taxon>
        <taxon>Enoplea</taxon>
        <taxon>Dorylaimia</taxon>
        <taxon>Trichinellida</taxon>
        <taxon>Trichinellidae</taxon>
        <taxon>Trichinella</taxon>
    </lineage>
</organism>
<dbReference type="Pfam" id="PF00373">
    <property type="entry name" value="FERM_M"/>
    <property type="match status" value="1"/>
</dbReference>
<dbReference type="Proteomes" id="UP000055048">
    <property type="component" value="Unassembled WGS sequence"/>
</dbReference>
<dbReference type="CDD" id="cd14473">
    <property type="entry name" value="FERM_B-lobe"/>
    <property type="match status" value="1"/>
</dbReference>
<dbReference type="InterPro" id="IPR000299">
    <property type="entry name" value="FERM_domain"/>
</dbReference>
<dbReference type="InterPro" id="IPR019748">
    <property type="entry name" value="FERM_central"/>
</dbReference>
<dbReference type="Pfam" id="PF09380">
    <property type="entry name" value="FERM_C"/>
    <property type="match status" value="1"/>
</dbReference>
<dbReference type="Gene3D" id="3.10.20.90">
    <property type="entry name" value="Phosphatidylinositol 3-kinase Catalytic Subunit, Chain A, domain 1"/>
    <property type="match status" value="1"/>
</dbReference>
<keyword evidence="1" id="KW-0812">Transmembrane</keyword>
<dbReference type="Gene3D" id="2.30.29.30">
    <property type="entry name" value="Pleckstrin-homology domain (PH domain)/Phosphotyrosine-binding domain (PTB)"/>
    <property type="match status" value="1"/>
</dbReference>
<proteinExistence type="predicted"/>
<dbReference type="GO" id="GO:0005856">
    <property type="term" value="C:cytoskeleton"/>
    <property type="evidence" value="ECO:0007669"/>
    <property type="project" value="TreeGrafter"/>
</dbReference>
<dbReference type="SMART" id="SM01196">
    <property type="entry name" value="FERM_C"/>
    <property type="match status" value="1"/>
</dbReference>
<feature type="transmembrane region" description="Helical" evidence="1">
    <location>
        <begin position="26"/>
        <end position="48"/>
    </location>
</feature>
<keyword evidence="1" id="KW-1133">Transmembrane helix</keyword>
<feature type="domain" description="FERM" evidence="2">
    <location>
        <begin position="105"/>
        <end position="445"/>
    </location>
</feature>
<feature type="transmembrane region" description="Helical" evidence="1">
    <location>
        <begin position="60"/>
        <end position="82"/>
    </location>
</feature>
<evidence type="ECO:0000313" key="3">
    <source>
        <dbReference type="EMBL" id="KRX42745.1"/>
    </source>
</evidence>
<dbReference type="InterPro" id="IPR018979">
    <property type="entry name" value="FERM_N"/>
</dbReference>
<dbReference type="OrthoDB" id="6266673at2759"/>
<dbReference type="SUPFAM" id="SSF50729">
    <property type="entry name" value="PH domain-like"/>
    <property type="match status" value="1"/>
</dbReference>
<evidence type="ECO:0000256" key="1">
    <source>
        <dbReference type="SAM" id="Phobius"/>
    </source>
</evidence>
<feature type="non-terminal residue" evidence="3">
    <location>
        <position position="1"/>
    </location>
</feature>
<dbReference type="Pfam" id="PF09379">
    <property type="entry name" value="FERM_N"/>
    <property type="match status" value="1"/>
</dbReference>
<dbReference type="InterPro" id="IPR014847">
    <property type="entry name" value="FA"/>
</dbReference>
<dbReference type="STRING" id="144512.A0A0V0TUS3"/>
<dbReference type="InterPro" id="IPR014352">
    <property type="entry name" value="FERM/acyl-CoA-bd_prot_sf"/>
</dbReference>
<feature type="transmembrane region" description="Helical" evidence="1">
    <location>
        <begin position="686"/>
        <end position="703"/>
    </location>
</feature>
<evidence type="ECO:0000259" key="2">
    <source>
        <dbReference type="PROSITE" id="PS50057"/>
    </source>
</evidence>
<gene>
    <name evidence="3" type="primary">Frmd5</name>
    <name evidence="3" type="ORF">T05_3148</name>
</gene>
<comment type="caution">
    <text evidence="3">The sequence shown here is derived from an EMBL/GenBank/DDBJ whole genome shotgun (WGS) entry which is preliminary data.</text>
</comment>
<dbReference type="InterPro" id="IPR029071">
    <property type="entry name" value="Ubiquitin-like_domsf"/>
</dbReference>
<dbReference type="SMART" id="SM01195">
    <property type="entry name" value="FA"/>
    <property type="match status" value="1"/>
</dbReference>
<dbReference type="InterPro" id="IPR019749">
    <property type="entry name" value="Band_41_domain"/>
</dbReference>
<dbReference type="SMART" id="SM00295">
    <property type="entry name" value="B41"/>
    <property type="match status" value="1"/>
</dbReference>
<dbReference type="PANTHER" id="PTHR23280">
    <property type="entry name" value="4.1 G PROTEIN"/>
    <property type="match status" value="1"/>
</dbReference>
<protein>
    <submittedName>
        <fullName evidence="3">FERM domain-containing protein 5</fullName>
    </submittedName>
</protein>
<keyword evidence="4" id="KW-1185">Reference proteome</keyword>
<name>A0A0V0TUS3_9BILA</name>
<dbReference type="Gene3D" id="1.20.80.10">
    <property type="match status" value="1"/>
</dbReference>
<dbReference type="FunFam" id="1.20.80.10:FF:000006">
    <property type="entry name" value="FERM domain-containing protein 5 isoform X1"/>
    <property type="match status" value="1"/>
</dbReference>
<keyword evidence="1" id="KW-0472">Membrane</keyword>
<dbReference type="InterPro" id="IPR018980">
    <property type="entry name" value="FERM_PH-like_C"/>
</dbReference>
<dbReference type="AlphaFoldDB" id="A0A0V0TUS3"/>
<dbReference type="PANTHER" id="PTHR23280:SF32">
    <property type="entry name" value="FI22325P1"/>
    <property type="match status" value="1"/>
</dbReference>